<gene>
    <name evidence="2" type="ORF">VNI00_018973</name>
</gene>
<evidence type="ECO:0000313" key="2">
    <source>
        <dbReference type="EMBL" id="KAK7016189.1"/>
    </source>
</evidence>
<sequence length="558" mass="63329">MKDNINLTQPLEMPYDGPPPILPPSIQGFLSDATGIALNLIPLCWGVLKEEAWEQAEDIWAGDEELFRNYGWNQGIMLMKLHPHTHFCDNADCDPTRPMKRENQRQIIIYTLLRGAQPGYHIHLTCKTFRTTYHNNYRVVDGTRIYYSTTPKYLQVGEHQFVEDAATWTSTMVLRWFSATNGAHLYNQTLAMHDEVLPPDWKIGKTIETAHVWDTFIINALLQDSIKCGEELEVPHTSDQCDRFKAAMERQNRRIVEEGQEEIAHACNKCMRVTENDDGTFGKKVEDKYYERGGASFILQERYCHTNASVVAPTNSVSTSIDNVMVTDLQEEFSVGEDGDVRMMDPATSSSVGQAVDGLDECGAKKSEQGNQVLKAIFSQQQTHNEQIAVCPCGVIVGRTTFHGTEAVSNIDLLEQLFLKALCNIPGFQKPEGFIYDCACDLHQQHQGDPWYNNVALCVDVFHFLNKHKVTHKHCQENCNPATYPKLMTDDKTGWFFNTSIAEQTNLWLGGYQAICRELGAIKFNFFLDEMIRLHNAEIVRQLATQGYNPWCTPANVL</sequence>
<name>A0AAW0AT28_9AGAR</name>
<dbReference type="AlphaFoldDB" id="A0AAW0AT28"/>
<accession>A0AAW0AT28</accession>
<protein>
    <recommendedName>
        <fullName evidence="1">CxC5 like cysteine cluster associated with KDZ domain-containing protein</fullName>
    </recommendedName>
</protein>
<reference evidence="2 3" key="1">
    <citation type="submission" date="2024-01" db="EMBL/GenBank/DDBJ databases">
        <title>A draft genome for a cacao thread blight-causing isolate of Paramarasmius palmivorus.</title>
        <authorList>
            <person name="Baruah I.K."/>
            <person name="Bukari Y."/>
            <person name="Amoako-Attah I."/>
            <person name="Meinhardt L.W."/>
            <person name="Bailey B.A."/>
            <person name="Cohen S.P."/>
        </authorList>
    </citation>
    <scope>NUCLEOTIDE SEQUENCE [LARGE SCALE GENOMIC DNA]</scope>
    <source>
        <strain evidence="2 3">GH-12</strain>
    </source>
</reference>
<comment type="caution">
    <text evidence="2">The sequence shown here is derived from an EMBL/GenBank/DDBJ whole genome shotgun (WGS) entry which is preliminary data.</text>
</comment>
<dbReference type="EMBL" id="JAYKXP010000296">
    <property type="protein sequence ID" value="KAK7016189.1"/>
    <property type="molecule type" value="Genomic_DNA"/>
</dbReference>
<dbReference type="InterPro" id="IPR041539">
    <property type="entry name" value="CxC5"/>
</dbReference>
<dbReference type="Proteomes" id="UP001383192">
    <property type="component" value="Unassembled WGS sequence"/>
</dbReference>
<evidence type="ECO:0000313" key="3">
    <source>
        <dbReference type="Proteomes" id="UP001383192"/>
    </source>
</evidence>
<proteinExistence type="predicted"/>
<keyword evidence="3" id="KW-1185">Reference proteome</keyword>
<evidence type="ECO:0000259" key="1">
    <source>
        <dbReference type="Pfam" id="PF18718"/>
    </source>
</evidence>
<feature type="domain" description="CxC5 like cysteine cluster associated with KDZ" evidence="1">
    <location>
        <begin position="79"/>
        <end position="190"/>
    </location>
</feature>
<organism evidence="2 3">
    <name type="scientific">Paramarasmius palmivorus</name>
    <dbReference type="NCBI Taxonomy" id="297713"/>
    <lineage>
        <taxon>Eukaryota</taxon>
        <taxon>Fungi</taxon>
        <taxon>Dikarya</taxon>
        <taxon>Basidiomycota</taxon>
        <taxon>Agaricomycotina</taxon>
        <taxon>Agaricomycetes</taxon>
        <taxon>Agaricomycetidae</taxon>
        <taxon>Agaricales</taxon>
        <taxon>Marasmiineae</taxon>
        <taxon>Marasmiaceae</taxon>
        <taxon>Paramarasmius</taxon>
    </lineage>
</organism>
<dbReference type="Pfam" id="PF18718">
    <property type="entry name" value="CxC5"/>
    <property type="match status" value="1"/>
</dbReference>